<dbReference type="InterPro" id="IPR036691">
    <property type="entry name" value="Endo/exonu/phosph_ase_sf"/>
</dbReference>
<reference evidence="3" key="1">
    <citation type="submission" date="2021-08" db="EMBL/GenBank/DDBJ databases">
        <title>WGS assembly of Ceratopteris richardii.</title>
        <authorList>
            <person name="Marchant D.B."/>
            <person name="Chen G."/>
            <person name="Jenkins J."/>
            <person name="Shu S."/>
            <person name="Leebens-Mack J."/>
            <person name="Grimwood J."/>
            <person name="Schmutz J."/>
            <person name="Soltis P."/>
            <person name="Soltis D."/>
            <person name="Chen Z.-H."/>
        </authorList>
    </citation>
    <scope>NUCLEOTIDE SEQUENCE</scope>
    <source>
        <strain evidence="3">Whitten #5841</strain>
        <tissue evidence="3">Leaf</tissue>
    </source>
</reference>
<dbReference type="Pfam" id="PF22669">
    <property type="entry name" value="Exo_endo_phos2"/>
    <property type="match status" value="1"/>
</dbReference>
<sequence>MAYTLPRVPFPEGQFSNCGKLSLSPPSRFCRASENMGQKQELVESTFLSSITSRSHAEAHVNNTDRICRLTVTIEALKHIKRANKSMKDLVLKVTAEGKSRKFSQMNVKADELGGIIINRSFAFEITDIKRSTLLVQVYTSGIFGNKILGQSKSILVSDLLKTEEECEISLRSEWYDVFSKDERKQLPCKILMQISVGVPQPEQNVHLFVGTWNVGNAHPADNLHDWFSTTSAYDLIAIGSQECEYSPRPPHTDCAKDWVATIKSAIGSDYKLVHGLSRGQMQLVLFVHKDSQNAISEVLNGSEATGIGHVVSNKGGICISLKFWDTSLCFLNCHFAAHEGQCEARNENYREIVGNLRMLSTNTDILNQFHHVFWLGDLNYRLREERTNDKQSFSNTASWDAITNKICHKEFNELLMMDELHREKEAQNVFYLFSEGEITFPPTFKMKRNTEDVYDQKRLPAWCDRVLWFSLPGFNVRQLSYTSIPSISSSDHKPVAATFALTALALPCDSKGDPNNDDMRWHVRFTALQAKNLRASDYSGSSDPYVEFFGQNIFQEVKSKVKFQDLNPTWNPLQDIPEIVLNTSSYERLKKDFIFVRIADFDYTSRDDTLGYGVIPLEGAAIAMADGGTCDFDAKISYRGCPAGNLTGTMQITWQRNVTKRKLQITKSFSIKTQILWHQLKRHITSKHIFSDKTS</sequence>
<dbReference type="PANTHER" id="PTHR11200">
    <property type="entry name" value="INOSITOL 5-PHOSPHATASE"/>
    <property type="match status" value="1"/>
</dbReference>
<keyword evidence="4" id="KW-1185">Reference proteome</keyword>
<dbReference type="InterPro" id="IPR046985">
    <property type="entry name" value="IP5"/>
</dbReference>
<dbReference type="OrthoDB" id="62798at2759"/>
<dbReference type="InterPro" id="IPR035892">
    <property type="entry name" value="C2_domain_sf"/>
</dbReference>
<proteinExistence type="inferred from homology"/>
<evidence type="ECO:0000313" key="4">
    <source>
        <dbReference type="Proteomes" id="UP000825935"/>
    </source>
</evidence>
<comment type="caution">
    <text evidence="3">The sequence shown here is derived from an EMBL/GenBank/DDBJ whole genome shotgun (WGS) entry which is preliminary data.</text>
</comment>
<dbReference type="EMBL" id="CM035436">
    <property type="protein sequence ID" value="KAH7288078.1"/>
    <property type="molecule type" value="Genomic_DNA"/>
</dbReference>
<evidence type="ECO:0000256" key="1">
    <source>
        <dbReference type="ARBA" id="ARBA00010768"/>
    </source>
</evidence>
<dbReference type="Gene3D" id="3.60.10.10">
    <property type="entry name" value="Endonuclease/exonuclease/phosphatase"/>
    <property type="match status" value="1"/>
</dbReference>
<dbReference type="Gene3D" id="2.60.40.150">
    <property type="entry name" value="C2 domain"/>
    <property type="match status" value="1"/>
</dbReference>
<comment type="similarity">
    <text evidence="1">Belongs to the inositol polyphosphate 5-phosphatase family.</text>
</comment>
<dbReference type="SUPFAM" id="SSF56219">
    <property type="entry name" value="DNase I-like"/>
    <property type="match status" value="1"/>
</dbReference>
<dbReference type="InterPro" id="IPR000008">
    <property type="entry name" value="C2_dom"/>
</dbReference>
<protein>
    <recommendedName>
        <fullName evidence="2">C2 domain-containing protein</fullName>
    </recommendedName>
</protein>
<dbReference type="Pfam" id="PF00168">
    <property type="entry name" value="C2"/>
    <property type="match status" value="2"/>
</dbReference>
<organism evidence="3 4">
    <name type="scientific">Ceratopteris richardii</name>
    <name type="common">Triangle waterfern</name>
    <dbReference type="NCBI Taxonomy" id="49495"/>
    <lineage>
        <taxon>Eukaryota</taxon>
        <taxon>Viridiplantae</taxon>
        <taxon>Streptophyta</taxon>
        <taxon>Embryophyta</taxon>
        <taxon>Tracheophyta</taxon>
        <taxon>Polypodiopsida</taxon>
        <taxon>Polypodiidae</taxon>
        <taxon>Polypodiales</taxon>
        <taxon>Pteridineae</taxon>
        <taxon>Pteridaceae</taxon>
        <taxon>Parkerioideae</taxon>
        <taxon>Ceratopteris</taxon>
    </lineage>
</organism>
<name>A0A8T2QX67_CERRI</name>
<dbReference type="SUPFAM" id="SSF49562">
    <property type="entry name" value="C2 domain (Calcium/lipid-binding domain, CaLB)"/>
    <property type="match status" value="1"/>
</dbReference>
<evidence type="ECO:0000313" key="3">
    <source>
        <dbReference type="EMBL" id="KAH7288078.1"/>
    </source>
</evidence>
<gene>
    <name evidence="3" type="ORF">KP509_31G011100</name>
</gene>
<dbReference type="SMART" id="SM00128">
    <property type="entry name" value="IPPc"/>
    <property type="match status" value="1"/>
</dbReference>
<dbReference type="AlphaFoldDB" id="A0A8T2QX67"/>
<dbReference type="PANTHER" id="PTHR11200:SF291">
    <property type="entry name" value="INOSITOL 5-PHOSPHATASE"/>
    <property type="match status" value="1"/>
</dbReference>
<evidence type="ECO:0000259" key="2">
    <source>
        <dbReference type="PROSITE" id="PS50004"/>
    </source>
</evidence>
<dbReference type="PROSITE" id="PS50004">
    <property type="entry name" value="C2"/>
    <property type="match status" value="1"/>
</dbReference>
<dbReference type="SMART" id="SM00239">
    <property type="entry name" value="C2"/>
    <property type="match status" value="2"/>
</dbReference>
<dbReference type="Proteomes" id="UP000825935">
    <property type="component" value="Chromosome 31"/>
</dbReference>
<feature type="domain" description="C2" evidence="2">
    <location>
        <begin position="511"/>
        <end position="633"/>
    </location>
</feature>
<dbReference type="InterPro" id="IPR000300">
    <property type="entry name" value="IPPc"/>
</dbReference>
<dbReference type="GO" id="GO:0046856">
    <property type="term" value="P:phosphatidylinositol dephosphorylation"/>
    <property type="evidence" value="ECO:0007669"/>
    <property type="project" value="InterPro"/>
</dbReference>
<accession>A0A8T2QX67</accession>
<dbReference type="GO" id="GO:0004439">
    <property type="term" value="F:phosphatidylinositol-4,5-bisphosphate 5-phosphatase activity"/>
    <property type="evidence" value="ECO:0007669"/>
    <property type="project" value="TreeGrafter"/>
</dbReference>